<keyword evidence="6 9" id="KW-1133">Transmembrane helix</keyword>
<dbReference type="InterPro" id="IPR001901">
    <property type="entry name" value="Translocase_SecE/Sec61-g"/>
</dbReference>
<dbReference type="NCBIfam" id="TIGR00964">
    <property type="entry name" value="secE_bact"/>
    <property type="match status" value="1"/>
</dbReference>
<dbReference type="Gene3D" id="1.20.5.1030">
    <property type="entry name" value="Preprotein translocase secy subunit"/>
    <property type="match status" value="1"/>
</dbReference>
<feature type="transmembrane region" description="Helical" evidence="9">
    <location>
        <begin position="29"/>
        <end position="49"/>
    </location>
</feature>
<dbReference type="Proteomes" id="UP001169764">
    <property type="component" value="Unassembled WGS sequence"/>
</dbReference>
<keyword evidence="4 9" id="KW-0812">Transmembrane</keyword>
<evidence type="ECO:0000256" key="5">
    <source>
        <dbReference type="ARBA" id="ARBA00022927"/>
    </source>
</evidence>
<comment type="caution">
    <text evidence="10">The sequence shown here is derived from an EMBL/GenBank/DDBJ whole genome shotgun (WGS) entry which is preliminary data.</text>
</comment>
<proteinExistence type="inferred from homology"/>
<keyword evidence="11" id="KW-1185">Reference proteome</keyword>
<comment type="subcellular location">
    <subcellularLocation>
        <location evidence="9">Cell membrane</location>
        <topology evidence="9">Single-pass membrane protein</topology>
    </subcellularLocation>
    <subcellularLocation>
        <location evidence="1">Membrane</location>
    </subcellularLocation>
</comment>
<evidence type="ECO:0000256" key="7">
    <source>
        <dbReference type="ARBA" id="ARBA00023010"/>
    </source>
</evidence>
<comment type="function">
    <text evidence="9">Essential subunit of the Sec protein translocation channel SecYEG. Clamps together the 2 halves of SecY. May contact the channel plug during translocation.</text>
</comment>
<dbReference type="PANTHER" id="PTHR33910">
    <property type="entry name" value="PROTEIN TRANSLOCASE SUBUNIT SECE"/>
    <property type="match status" value="1"/>
</dbReference>
<reference evidence="10" key="1">
    <citation type="submission" date="2023-07" db="EMBL/GenBank/DDBJ databases">
        <authorList>
            <person name="Kim M."/>
        </authorList>
    </citation>
    <scope>NUCLEOTIDE SEQUENCE</scope>
    <source>
        <strain evidence="10">BIUV-7</strain>
    </source>
</reference>
<evidence type="ECO:0000256" key="9">
    <source>
        <dbReference type="HAMAP-Rule" id="MF_00422"/>
    </source>
</evidence>
<evidence type="ECO:0000313" key="11">
    <source>
        <dbReference type="Proteomes" id="UP001169764"/>
    </source>
</evidence>
<evidence type="ECO:0000256" key="8">
    <source>
        <dbReference type="ARBA" id="ARBA00023136"/>
    </source>
</evidence>
<keyword evidence="5 9" id="KW-0653">Protein transport</keyword>
<keyword evidence="2 9" id="KW-0813">Transport</keyword>
<sequence>MAKVSPTEFISQVKAETAKVYWPSRRETVMTAVMVVVLTLTLGVFFFAVDWGFSRIVKFLLSLVQG</sequence>
<evidence type="ECO:0000256" key="6">
    <source>
        <dbReference type="ARBA" id="ARBA00022989"/>
    </source>
</evidence>
<protein>
    <recommendedName>
        <fullName evidence="9">Protein translocase subunit SecE</fullName>
    </recommendedName>
</protein>
<dbReference type="PROSITE" id="PS01067">
    <property type="entry name" value="SECE_SEC61G"/>
    <property type="match status" value="1"/>
</dbReference>
<evidence type="ECO:0000313" key="10">
    <source>
        <dbReference type="EMBL" id="MDO6416414.1"/>
    </source>
</evidence>
<keyword evidence="8 9" id="KW-0472">Membrane</keyword>
<gene>
    <name evidence="9 10" type="primary">secE</name>
    <name evidence="10" type="ORF">Q4F19_18660</name>
</gene>
<accession>A0ABT8YFB5</accession>
<evidence type="ECO:0000256" key="4">
    <source>
        <dbReference type="ARBA" id="ARBA00022692"/>
    </source>
</evidence>
<evidence type="ECO:0000256" key="3">
    <source>
        <dbReference type="ARBA" id="ARBA00022475"/>
    </source>
</evidence>
<evidence type="ECO:0000256" key="1">
    <source>
        <dbReference type="ARBA" id="ARBA00004370"/>
    </source>
</evidence>
<organism evidence="10 11">
    <name type="scientific">Sphingomonas natans</name>
    <dbReference type="NCBI Taxonomy" id="3063330"/>
    <lineage>
        <taxon>Bacteria</taxon>
        <taxon>Pseudomonadati</taxon>
        <taxon>Pseudomonadota</taxon>
        <taxon>Alphaproteobacteria</taxon>
        <taxon>Sphingomonadales</taxon>
        <taxon>Sphingomonadaceae</taxon>
        <taxon>Sphingomonas</taxon>
    </lineage>
</organism>
<dbReference type="HAMAP" id="MF_00422">
    <property type="entry name" value="SecE"/>
    <property type="match status" value="1"/>
</dbReference>
<dbReference type="Pfam" id="PF00584">
    <property type="entry name" value="SecE"/>
    <property type="match status" value="1"/>
</dbReference>
<dbReference type="EMBL" id="JAUOTP010000010">
    <property type="protein sequence ID" value="MDO6416414.1"/>
    <property type="molecule type" value="Genomic_DNA"/>
</dbReference>
<comment type="subunit">
    <text evidence="9">Component of the Sec protein translocase complex. Heterotrimer consisting of SecY, SecE and SecG subunits. The heterotrimers can form oligomers, although 1 heterotrimer is thought to be able to translocate proteins. Interacts with the ribosome. Interacts with SecDF, and other proteins may be involved. Interacts with SecA.</text>
</comment>
<evidence type="ECO:0000256" key="2">
    <source>
        <dbReference type="ARBA" id="ARBA00022448"/>
    </source>
</evidence>
<dbReference type="PANTHER" id="PTHR33910:SF1">
    <property type="entry name" value="PROTEIN TRANSLOCASE SUBUNIT SECE"/>
    <property type="match status" value="1"/>
</dbReference>
<name>A0ABT8YFB5_9SPHN</name>
<dbReference type="InterPro" id="IPR038379">
    <property type="entry name" value="SecE_sf"/>
</dbReference>
<keyword evidence="7 9" id="KW-0811">Translocation</keyword>
<dbReference type="InterPro" id="IPR005807">
    <property type="entry name" value="SecE_bac"/>
</dbReference>
<keyword evidence="3 9" id="KW-1003">Cell membrane</keyword>
<dbReference type="RefSeq" id="WP_303545913.1">
    <property type="nucleotide sequence ID" value="NZ_JAUOTP010000010.1"/>
</dbReference>
<comment type="similarity">
    <text evidence="9">Belongs to the SecE/SEC61-gamma family.</text>
</comment>